<accession>A0A0Q3L6C9</accession>
<dbReference type="PANTHER" id="PTHR31355:SF8">
    <property type="entry name" value="TORTIFOLIA1-LIKE PROTEIN 3"/>
    <property type="match status" value="1"/>
</dbReference>
<feature type="domain" description="TORTIFOLIA1/SINE1-2 N-terminal" evidence="2">
    <location>
        <begin position="95"/>
        <end position="363"/>
    </location>
</feature>
<dbReference type="ExpressionAtlas" id="A0A0Q3L6C9">
    <property type="expression patterns" value="differential"/>
</dbReference>
<dbReference type="EnsemblPlants" id="KQK18761">
    <property type="protein sequence ID" value="KQK18761"/>
    <property type="gene ID" value="BRADI_1g44560v3"/>
</dbReference>
<keyword evidence="5" id="KW-1185">Reference proteome</keyword>
<dbReference type="AlphaFoldDB" id="A0A0Q3L6C9"/>
<dbReference type="OrthoDB" id="1904066at2759"/>
<evidence type="ECO:0000313" key="4">
    <source>
        <dbReference type="EnsemblPlants" id="KQK18761"/>
    </source>
</evidence>
<dbReference type="GO" id="GO:0008017">
    <property type="term" value="F:microtubule binding"/>
    <property type="evidence" value="ECO:0000318"/>
    <property type="project" value="GO_Central"/>
</dbReference>
<dbReference type="FunFam" id="1.25.10.10:FF:000586">
    <property type="entry name" value="Microtubule-associated protein TORTIFOLIA1"/>
    <property type="match status" value="1"/>
</dbReference>
<dbReference type="STRING" id="15368.A0A0Q3L6C9"/>
<dbReference type="InterPro" id="IPR057600">
    <property type="entry name" value="TORTIFOLIA1/SINE1-2_N"/>
</dbReference>
<organism evidence="3">
    <name type="scientific">Brachypodium distachyon</name>
    <name type="common">Purple false brome</name>
    <name type="synonym">Trachynia distachya</name>
    <dbReference type="NCBI Taxonomy" id="15368"/>
    <lineage>
        <taxon>Eukaryota</taxon>
        <taxon>Viridiplantae</taxon>
        <taxon>Streptophyta</taxon>
        <taxon>Embryophyta</taxon>
        <taxon>Tracheophyta</taxon>
        <taxon>Spermatophyta</taxon>
        <taxon>Magnoliopsida</taxon>
        <taxon>Liliopsida</taxon>
        <taxon>Poales</taxon>
        <taxon>Poaceae</taxon>
        <taxon>BOP clade</taxon>
        <taxon>Pooideae</taxon>
        <taxon>Stipodae</taxon>
        <taxon>Brachypodieae</taxon>
        <taxon>Brachypodium</taxon>
    </lineage>
</organism>
<feature type="compositionally biased region" description="Polar residues" evidence="1">
    <location>
        <begin position="429"/>
        <end position="448"/>
    </location>
</feature>
<evidence type="ECO:0000313" key="3">
    <source>
        <dbReference type="EMBL" id="KQK18761.1"/>
    </source>
</evidence>
<name>A0A0Q3L6C9_BRADI</name>
<evidence type="ECO:0000313" key="5">
    <source>
        <dbReference type="Proteomes" id="UP000008810"/>
    </source>
</evidence>
<dbReference type="Gramene" id="KQK18761">
    <property type="protein sequence ID" value="KQK18761"/>
    <property type="gene ID" value="BRADI_1g44560v3"/>
</dbReference>
<dbReference type="Pfam" id="PF24714">
    <property type="entry name" value="TOR1L1_N"/>
    <property type="match status" value="1"/>
</dbReference>
<gene>
    <name evidence="4" type="primary">LOC100822832</name>
    <name evidence="3" type="ORF">BRADI_1g44560v3</name>
</gene>
<dbReference type="SUPFAM" id="SSF48371">
    <property type="entry name" value="ARM repeat"/>
    <property type="match status" value="1"/>
</dbReference>
<dbReference type="InterPro" id="IPR016024">
    <property type="entry name" value="ARM-type_fold"/>
</dbReference>
<proteinExistence type="predicted"/>
<feature type="compositionally biased region" description="Acidic residues" evidence="1">
    <location>
        <begin position="518"/>
        <end position="532"/>
    </location>
</feature>
<dbReference type="Proteomes" id="UP000008810">
    <property type="component" value="Chromosome 1"/>
</dbReference>
<dbReference type="EMBL" id="CM000880">
    <property type="protein sequence ID" value="KQK18761.1"/>
    <property type="molecule type" value="Genomic_DNA"/>
</dbReference>
<feature type="compositionally biased region" description="Low complexity" evidence="1">
    <location>
        <begin position="48"/>
        <end position="60"/>
    </location>
</feature>
<evidence type="ECO:0000256" key="1">
    <source>
        <dbReference type="SAM" id="MobiDB-lite"/>
    </source>
</evidence>
<dbReference type="PANTHER" id="PTHR31355">
    <property type="entry name" value="MICROTUBULE-ASSOCIATED PROTEIN TORTIFOLIA1"/>
    <property type="match status" value="1"/>
</dbReference>
<dbReference type="InterPro" id="IPR011989">
    <property type="entry name" value="ARM-like"/>
</dbReference>
<dbReference type="GO" id="GO:0005874">
    <property type="term" value="C:microtubule"/>
    <property type="evidence" value="ECO:0007669"/>
    <property type="project" value="InterPro"/>
</dbReference>
<reference evidence="3 4" key="1">
    <citation type="journal article" date="2010" name="Nature">
        <title>Genome sequencing and analysis of the model grass Brachypodium distachyon.</title>
        <authorList>
            <consortium name="International Brachypodium Initiative"/>
        </authorList>
    </citation>
    <scope>NUCLEOTIDE SEQUENCE [LARGE SCALE GENOMIC DNA]</scope>
    <source>
        <strain evidence="3 4">Bd21</strain>
    </source>
</reference>
<feature type="compositionally biased region" description="Polar residues" evidence="1">
    <location>
        <begin position="376"/>
        <end position="390"/>
    </location>
</feature>
<sequence length="714" mass="77569">MRRLRQDLYPLPSIFPFLFSHPPPPRYLVPATPSLPFCTTPSPPPPAESTGSATTTTTCFSSSLWRRRRPSYSRTVGGSRRQRAMGPAPRAVEPVKQRVNRCLLRLSDRDTEAMAANELDAIARGLDADELPVFLAAVSDTRPTDKTPLRRHSLRLLALLVAAHPRDAVAPLVPRLVAAALRRVRDPDSSVRAALVDAARAVGAASPSPPAALGPLADAVLHEQDQCAQLAAALAAAAAVEASAPTSDLAAYLLALLPRLLKLLRSAAFKAKPALISLIGAASAATDGEAAATAVPCLRDALAGDDWAARKAAAEALALLALEHGDDLAAHKPSCIAVFEAKRFDKVKIVRESMNRMIEAWREIPDMEEDVCSSDARPSSLSPARTSLTDGASDGRYPADSPGSNSVKSVTRRNLPPASRSPPSDALRNVSNRRTSPSSLRNKKNSPPSRRDVDNKVGVSVAPDATPIKTVTEEKLLKDGNVRARLEARKMLFQKSGEKGYKKLAGLKSGSRVVPYNGDDDSEETTEVEDGSSEFQSDVPEELPSDGPEEFESAHKDEDLSKIRMQLAQIEYQQTNLLDLLQKFMGSSQNGIRSLETRVNGLEMALDEISRDLVASSGRMPQNEPDMNTCCILSPKFWKRHDGGRYSSRYSVTDIPNYSEENRASYKWERQKFGVQGGFVTNPLAEPNTSYVGNKVIAQEGRRQNSAQYKSRMR</sequence>
<feature type="region of interest" description="Disordered" evidence="1">
    <location>
        <begin position="510"/>
        <end position="555"/>
    </location>
</feature>
<evidence type="ECO:0000259" key="2">
    <source>
        <dbReference type="Pfam" id="PF24714"/>
    </source>
</evidence>
<feature type="region of interest" description="Disordered" evidence="1">
    <location>
        <begin position="41"/>
        <end position="60"/>
    </location>
</feature>
<protein>
    <recommendedName>
        <fullName evidence="2">TORTIFOLIA1/SINE1-2 N-terminal domain-containing protein</fullName>
    </recommendedName>
</protein>
<dbReference type="FunCoup" id="A0A0Q3L6C9">
    <property type="interactions" value="2060"/>
</dbReference>
<reference evidence="4" key="3">
    <citation type="submission" date="2018-08" db="UniProtKB">
        <authorList>
            <consortium name="EnsemblPlants"/>
        </authorList>
    </citation>
    <scope>IDENTIFICATION</scope>
    <source>
        <strain evidence="4">cv. Bd21</strain>
    </source>
</reference>
<dbReference type="Gene3D" id="1.25.10.10">
    <property type="entry name" value="Leucine-rich Repeat Variant"/>
    <property type="match status" value="1"/>
</dbReference>
<dbReference type="InterPro" id="IPR033337">
    <property type="entry name" value="TORTIFOLIA1/SINE1-2"/>
</dbReference>
<feature type="compositionally biased region" description="Acidic residues" evidence="1">
    <location>
        <begin position="539"/>
        <end position="551"/>
    </location>
</feature>
<reference evidence="3" key="2">
    <citation type="submission" date="2017-06" db="EMBL/GenBank/DDBJ databases">
        <title>WGS assembly of Brachypodium distachyon.</title>
        <authorList>
            <consortium name="The International Brachypodium Initiative"/>
            <person name="Lucas S."/>
            <person name="Harmon-Smith M."/>
            <person name="Lail K."/>
            <person name="Tice H."/>
            <person name="Grimwood J."/>
            <person name="Bruce D."/>
            <person name="Barry K."/>
            <person name="Shu S."/>
            <person name="Lindquist E."/>
            <person name="Wang M."/>
            <person name="Pitluck S."/>
            <person name="Vogel J.P."/>
            <person name="Garvin D.F."/>
            <person name="Mockler T.C."/>
            <person name="Schmutz J."/>
            <person name="Rokhsar D."/>
            <person name="Bevan M.W."/>
        </authorList>
    </citation>
    <scope>NUCLEOTIDE SEQUENCE</scope>
    <source>
        <strain evidence="3">Bd21</strain>
    </source>
</reference>
<feature type="region of interest" description="Disordered" evidence="1">
    <location>
        <begin position="369"/>
        <end position="465"/>
    </location>
</feature>
<feature type="region of interest" description="Disordered" evidence="1">
    <location>
        <begin position="71"/>
        <end position="90"/>
    </location>
</feature>